<evidence type="ECO:0000256" key="1">
    <source>
        <dbReference type="ARBA" id="ARBA00004651"/>
    </source>
</evidence>
<keyword evidence="4 8" id="KW-0812">Transmembrane</keyword>
<comment type="subcellular location">
    <subcellularLocation>
        <location evidence="1">Cell membrane</location>
        <topology evidence="1">Multi-pass membrane protein</topology>
    </subcellularLocation>
</comment>
<dbReference type="RefSeq" id="WP_168005053.1">
    <property type="nucleotide sequence ID" value="NZ_JAATHJ010000004.1"/>
</dbReference>
<dbReference type="AlphaFoldDB" id="A0A969PM73"/>
<name>A0A969PM73_9BACI</name>
<proteinExistence type="inferred from homology"/>
<dbReference type="InterPro" id="IPR007227">
    <property type="entry name" value="Cell_shape_determining_MreD"/>
</dbReference>
<dbReference type="GO" id="GO:0008360">
    <property type="term" value="P:regulation of cell shape"/>
    <property type="evidence" value="ECO:0007669"/>
    <property type="project" value="UniProtKB-KW"/>
</dbReference>
<feature type="transmembrane region" description="Helical" evidence="8">
    <location>
        <begin position="101"/>
        <end position="119"/>
    </location>
</feature>
<evidence type="ECO:0000256" key="5">
    <source>
        <dbReference type="ARBA" id="ARBA00022960"/>
    </source>
</evidence>
<organism evidence="9 10">
    <name type="scientific">Alkalicoccus luteus</name>
    <dbReference type="NCBI Taxonomy" id="1237094"/>
    <lineage>
        <taxon>Bacteria</taxon>
        <taxon>Bacillati</taxon>
        <taxon>Bacillota</taxon>
        <taxon>Bacilli</taxon>
        <taxon>Bacillales</taxon>
        <taxon>Bacillaceae</taxon>
        <taxon>Alkalicoccus</taxon>
    </lineage>
</organism>
<sequence>MTRFILPAVLFFLLVFEGTVFQVFAPDNRGADLELVPRFMFILIMLTGIIRGRSYSLFYGIIFGILYDIVYSPVLGIYTFGFGFFAYLFSVSNSYVKRRPSVTALLVTAAVIGLEYYLYGMMLLLGITALPHEAIFTSRLLPSFIMNGLLAALLAVPVRAWFIRMDGADMD</sequence>
<protein>
    <submittedName>
        <fullName evidence="9">Rod shape-determining protein MreD</fullName>
    </submittedName>
</protein>
<keyword evidence="7 8" id="KW-0472">Membrane</keyword>
<feature type="transmembrane region" description="Helical" evidence="8">
    <location>
        <begin position="140"/>
        <end position="162"/>
    </location>
</feature>
<dbReference type="Pfam" id="PF04093">
    <property type="entry name" value="MreD"/>
    <property type="match status" value="1"/>
</dbReference>
<reference evidence="9 10" key="1">
    <citation type="submission" date="2020-03" db="EMBL/GenBank/DDBJ databases">
        <title>Assessment of the enzymatic potential of alkaline-tolerant lipase obtained from Bacillus luteus H11 (technogenic soil) for the bioremediation of saline soils contaminated with petroleum substances.</title>
        <authorList>
            <person name="Kalwasinska A."/>
        </authorList>
    </citation>
    <scope>NUCLEOTIDE SEQUENCE [LARGE SCALE GENOMIC DNA]</scope>
    <source>
        <strain evidence="9 10">H11</strain>
    </source>
</reference>
<gene>
    <name evidence="9" type="primary">mreD</name>
    <name evidence="9" type="ORF">HCN83_04090</name>
</gene>
<evidence type="ECO:0000313" key="10">
    <source>
        <dbReference type="Proteomes" id="UP000752012"/>
    </source>
</evidence>
<evidence type="ECO:0000256" key="8">
    <source>
        <dbReference type="SAM" id="Phobius"/>
    </source>
</evidence>
<feature type="transmembrane region" description="Helical" evidence="8">
    <location>
        <begin position="38"/>
        <end position="62"/>
    </location>
</feature>
<evidence type="ECO:0000256" key="6">
    <source>
        <dbReference type="ARBA" id="ARBA00022989"/>
    </source>
</evidence>
<evidence type="ECO:0000313" key="9">
    <source>
        <dbReference type="EMBL" id="NJP36761.1"/>
    </source>
</evidence>
<comment type="caution">
    <text evidence="9">The sequence shown here is derived from an EMBL/GenBank/DDBJ whole genome shotgun (WGS) entry which is preliminary data.</text>
</comment>
<keyword evidence="5" id="KW-0133">Cell shape</keyword>
<dbReference type="Proteomes" id="UP000752012">
    <property type="component" value="Unassembled WGS sequence"/>
</dbReference>
<keyword evidence="6 8" id="KW-1133">Transmembrane helix</keyword>
<accession>A0A969PM73</accession>
<dbReference type="EMBL" id="JAATHJ010000004">
    <property type="protein sequence ID" value="NJP36761.1"/>
    <property type="molecule type" value="Genomic_DNA"/>
</dbReference>
<dbReference type="NCBIfam" id="TIGR03426">
    <property type="entry name" value="shape_MreD"/>
    <property type="match status" value="1"/>
</dbReference>
<comment type="similarity">
    <text evidence="2">Belongs to the MreD family.</text>
</comment>
<keyword evidence="3" id="KW-1003">Cell membrane</keyword>
<evidence type="ECO:0000256" key="3">
    <source>
        <dbReference type="ARBA" id="ARBA00022475"/>
    </source>
</evidence>
<evidence type="ECO:0000256" key="7">
    <source>
        <dbReference type="ARBA" id="ARBA00023136"/>
    </source>
</evidence>
<evidence type="ECO:0000256" key="4">
    <source>
        <dbReference type="ARBA" id="ARBA00022692"/>
    </source>
</evidence>
<feature type="transmembrane region" description="Helical" evidence="8">
    <location>
        <begin position="69"/>
        <end position="89"/>
    </location>
</feature>
<dbReference type="GO" id="GO:0005886">
    <property type="term" value="C:plasma membrane"/>
    <property type="evidence" value="ECO:0007669"/>
    <property type="project" value="UniProtKB-SubCell"/>
</dbReference>
<evidence type="ECO:0000256" key="2">
    <source>
        <dbReference type="ARBA" id="ARBA00007776"/>
    </source>
</evidence>
<keyword evidence="10" id="KW-1185">Reference proteome</keyword>